<keyword evidence="2" id="KW-0255">Endonuclease</keyword>
<name>A0A554SBG1_9ACTN</name>
<dbReference type="Proteomes" id="UP000316988">
    <property type="component" value="Unassembled WGS sequence"/>
</dbReference>
<dbReference type="EMBL" id="VLNT01000005">
    <property type="protein sequence ID" value="TSD63681.1"/>
    <property type="molecule type" value="Genomic_DNA"/>
</dbReference>
<dbReference type="AlphaFoldDB" id="A0A554SBG1"/>
<organism evidence="2 3">
    <name type="scientific">Aeromicrobium piscarium</name>
    <dbReference type="NCBI Taxonomy" id="2590901"/>
    <lineage>
        <taxon>Bacteria</taxon>
        <taxon>Bacillati</taxon>
        <taxon>Actinomycetota</taxon>
        <taxon>Actinomycetes</taxon>
        <taxon>Propionibacteriales</taxon>
        <taxon>Nocardioidaceae</taxon>
        <taxon>Aeromicrobium</taxon>
    </lineage>
</organism>
<keyword evidence="2" id="KW-0540">Nuclease</keyword>
<sequence>MSVSSERIGLARTLVGGQNGRSLDVSVLDRGVVGVASMAFEWPSEALQRVPMSFEEWEALPEEVRAEWIHGVALVNPPPAVRHQYIVAELRERFKYALPGLVAVQEVAVRTAERRYRIPDVTVMRELPEDPVWATDAPVIVAEILSPATRREDQLRKTGEYLTAGIGQYWVVDPEHEELTVLRASRETDVTAWETALELGGEQRTGEVSVGDHGTVAIDLDTLFGQ</sequence>
<dbReference type="PANTHER" id="PTHR34107:SF2">
    <property type="entry name" value="SLL0888 PROTEIN"/>
    <property type="match status" value="1"/>
</dbReference>
<accession>A0A554SBG1</accession>
<evidence type="ECO:0000313" key="2">
    <source>
        <dbReference type="EMBL" id="TSD63681.1"/>
    </source>
</evidence>
<proteinExistence type="predicted"/>
<keyword evidence="2" id="KW-0378">Hydrolase</keyword>
<dbReference type="InterPro" id="IPR012296">
    <property type="entry name" value="Nuclease_put_TT1808"/>
</dbReference>
<reference evidence="2 3" key="1">
    <citation type="submission" date="2019-07" db="EMBL/GenBank/DDBJ databases">
        <authorList>
            <person name="Zhao L.H."/>
        </authorList>
    </citation>
    <scope>NUCLEOTIDE SEQUENCE [LARGE SCALE GENOMIC DNA]</scope>
    <source>
        <strain evidence="2 3">Co35</strain>
    </source>
</reference>
<dbReference type="SUPFAM" id="SSF52980">
    <property type="entry name" value="Restriction endonuclease-like"/>
    <property type="match status" value="1"/>
</dbReference>
<dbReference type="GO" id="GO:0004519">
    <property type="term" value="F:endonuclease activity"/>
    <property type="evidence" value="ECO:0007669"/>
    <property type="project" value="UniProtKB-KW"/>
</dbReference>
<dbReference type="InterPro" id="IPR011335">
    <property type="entry name" value="Restrct_endonuc-II-like"/>
</dbReference>
<evidence type="ECO:0000313" key="3">
    <source>
        <dbReference type="Proteomes" id="UP000316988"/>
    </source>
</evidence>
<dbReference type="InterPro" id="IPR008538">
    <property type="entry name" value="Uma2"/>
</dbReference>
<dbReference type="OrthoDB" id="5524117at2"/>
<gene>
    <name evidence="2" type="ORF">FNM00_08730</name>
</gene>
<evidence type="ECO:0000259" key="1">
    <source>
        <dbReference type="Pfam" id="PF05685"/>
    </source>
</evidence>
<dbReference type="CDD" id="cd06260">
    <property type="entry name" value="DUF820-like"/>
    <property type="match status" value="1"/>
</dbReference>
<dbReference type="PANTHER" id="PTHR34107">
    <property type="entry name" value="SLL0198 PROTEIN-RELATED"/>
    <property type="match status" value="1"/>
</dbReference>
<keyword evidence="3" id="KW-1185">Reference proteome</keyword>
<dbReference type="Gene3D" id="3.90.1570.10">
    <property type="entry name" value="tt1808, chain A"/>
    <property type="match status" value="1"/>
</dbReference>
<dbReference type="Pfam" id="PF05685">
    <property type="entry name" value="Uma2"/>
    <property type="match status" value="1"/>
</dbReference>
<comment type="caution">
    <text evidence="2">The sequence shown here is derived from an EMBL/GenBank/DDBJ whole genome shotgun (WGS) entry which is preliminary data.</text>
</comment>
<protein>
    <submittedName>
        <fullName evidence="2">Uma2 family endonuclease</fullName>
    </submittedName>
</protein>
<feature type="domain" description="Putative restriction endonuclease" evidence="1">
    <location>
        <begin position="54"/>
        <end position="189"/>
    </location>
</feature>